<evidence type="ECO:0000313" key="9">
    <source>
        <dbReference type="Proteomes" id="UP001345219"/>
    </source>
</evidence>
<dbReference type="GO" id="GO:0009873">
    <property type="term" value="P:ethylene-activated signaling pathway"/>
    <property type="evidence" value="ECO:0007669"/>
    <property type="project" value="InterPro"/>
</dbReference>
<reference evidence="8 9" key="1">
    <citation type="journal article" date="2023" name="Hortic Res">
        <title>Pangenome of water caltrop reveals structural variations and asymmetric subgenome divergence after allopolyploidization.</title>
        <authorList>
            <person name="Zhang X."/>
            <person name="Chen Y."/>
            <person name="Wang L."/>
            <person name="Yuan Y."/>
            <person name="Fang M."/>
            <person name="Shi L."/>
            <person name="Lu R."/>
            <person name="Comes H.P."/>
            <person name="Ma Y."/>
            <person name="Chen Y."/>
            <person name="Huang G."/>
            <person name="Zhou Y."/>
            <person name="Zheng Z."/>
            <person name="Qiu Y."/>
        </authorList>
    </citation>
    <scope>NUCLEOTIDE SEQUENCE [LARGE SCALE GENOMIC DNA]</scope>
    <source>
        <tissue evidence="8">Roots</tissue>
    </source>
</reference>
<dbReference type="CDD" id="cd00018">
    <property type="entry name" value="AP2"/>
    <property type="match status" value="1"/>
</dbReference>
<feature type="domain" description="AP2/ERF" evidence="7">
    <location>
        <begin position="164"/>
        <end position="221"/>
    </location>
</feature>
<evidence type="ECO:0000256" key="2">
    <source>
        <dbReference type="ARBA" id="ARBA00023015"/>
    </source>
</evidence>
<dbReference type="InterPro" id="IPR044808">
    <property type="entry name" value="ERF_plant"/>
</dbReference>
<dbReference type="GO" id="GO:0003677">
    <property type="term" value="F:DNA binding"/>
    <property type="evidence" value="ECO:0007669"/>
    <property type="project" value="UniProtKB-KW"/>
</dbReference>
<comment type="caution">
    <text evidence="8">The sequence shown here is derived from an EMBL/GenBank/DDBJ whole genome shotgun (WGS) entry which is preliminary data.</text>
</comment>
<comment type="similarity">
    <text evidence="6">Belongs to the AP2/ERF transcription factor family. ERF subfamily.</text>
</comment>
<dbReference type="GO" id="GO:0003700">
    <property type="term" value="F:DNA-binding transcription factor activity"/>
    <property type="evidence" value="ECO:0007669"/>
    <property type="project" value="InterPro"/>
</dbReference>
<dbReference type="Gene3D" id="3.30.730.10">
    <property type="entry name" value="AP2/ERF domain"/>
    <property type="match status" value="1"/>
</dbReference>
<evidence type="ECO:0000256" key="5">
    <source>
        <dbReference type="ARBA" id="ARBA00023242"/>
    </source>
</evidence>
<evidence type="ECO:0000256" key="6">
    <source>
        <dbReference type="ARBA" id="ARBA00024343"/>
    </source>
</evidence>
<name>A0AAN7KN81_9MYRT</name>
<accession>A0AAN7KN81</accession>
<dbReference type="Proteomes" id="UP001345219">
    <property type="component" value="Chromosome 7"/>
</dbReference>
<evidence type="ECO:0000256" key="4">
    <source>
        <dbReference type="ARBA" id="ARBA00023163"/>
    </source>
</evidence>
<comment type="subcellular location">
    <subcellularLocation>
        <location evidence="1">Nucleus</location>
    </subcellularLocation>
</comment>
<keyword evidence="5" id="KW-0539">Nucleus</keyword>
<keyword evidence="3" id="KW-0238">DNA-binding</keyword>
<dbReference type="PANTHER" id="PTHR31190">
    <property type="entry name" value="DNA-BINDING DOMAIN"/>
    <property type="match status" value="1"/>
</dbReference>
<protein>
    <recommendedName>
        <fullName evidence="7">AP2/ERF domain-containing protein</fullName>
    </recommendedName>
</protein>
<keyword evidence="4" id="KW-0804">Transcription</keyword>
<dbReference type="InterPro" id="IPR016177">
    <property type="entry name" value="DNA-bd_dom_sf"/>
</dbReference>
<keyword evidence="2" id="KW-0805">Transcription regulation</keyword>
<keyword evidence="9" id="KW-1185">Reference proteome</keyword>
<dbReference type="GO" id="GO:0005634">
    <property type="term" value="C:nucleus"/>
    <property type="evidence" value="ECO:0007669"/>
    <property type="project" value="UniProtKB-SubCell"/>
</dbReference>
<dbReference type="SUPFAM" id="SSF54171">
    <property type="entry name" value="DNA-binding domain"/>
    <property type="match status" value="1"/>
</dbReference>
<evidence type="ECO:0000313" key="8">
    <source>
        <dbReference type="EMBL" id="KAK4766390.1"/>
    </source>
</evidence>
<dbReference type="PANTHER" id="PTHR31190:SF181">
    <property type="entry name" value="OS02G0764700 PROTEIN"/>
    <property type="match status" value="1"/>
</dbReference>
<gene>
    <name evidence="8" type="ORF">SAY87_008032</name>
</gene>
<dbReference type="Pfam" id="PF00847">
    <property type="entry name" value="AP2"/>
    <property type="match status" value="1"/>
</dbReference>
<dbReference type="InterPro" id="IPR036955">
    <property type="entry name" value="AP2/ERF_dom_sf"/>
</dbReference>
<organism evidence="8 9">
    <name type="scientific">Trapa incisa</name>
    <dbReference type="NCBI Taxonomy" id="236973"/>
    <lineage>
        <taxon>Eukaryota</taxon>
        <taxon>Viridiplantae</taxon>
        <taxon>Streptophyta</taxon>
        <taxon>Embryophyta</taxon>
        <taxon>Tracheophyta</taxon>
        <taxon>Spermatophyta</taxon>
        <taxon>Magnoliopsida</taxon>
        <taxon>eudicotyledons</taxon>
        <taxon>Gunneridae</taxon>
        <taxon>Pentapetalae</taxon>
        <taxon>rosids</taxon>
        <taxon>malvids</taxon>
        <taxon>Myrtales</taxon>
        <taxon>Lythraceae</taxon>
        <taxon>Trapa</taxon>
    </lineage>
</organism>
<evidence type="ECO:0000256" key="1">
    <source>
        <dbReference type="ARBA" id="ARBA00004123"/>
    </source>
</evidence>
<dbReference type="FunFam" id="3.30.730.10:FF:000001">
    <property type="entry name" value="Ethylene-responsive transcription factor 2"/>
    <property type="match status" value="1"/>
</dbReference>
<evidence type="ECO:0000259" key="7">
    <source>
        <dbReference type="PROSITE" id="PS51032"/>
    </source>
</evidence>
<evidence type="ECO:0000256" key="3">
    <source>
        <dbReference type="ARBA" id="ARBA00023125"/>
    </source>
</evidence>
<dbReference type="AlphaFoldDB" id="A0AAN7KN81"/>
<dbReference type="SMART" id="SM00380">
    <property type="entry name" value="AP2"/>
    <property type="match status" value="1"/>
</dbReference>
<dbReference type="PROSITE" id="PS51032">
    <property type="entry name" value="AP2_ERF"/>
    <property type="match status" value="1"/>
</dbReference>
<proteinExistence type="inferred from homology"/>
<sequence>MPRSKPVFDRCLLPPHIRHVCALTLRIYKPVDTQTVSLRNSERHITVTAAKMQQSHGSMFATGCQPPNCNNRIARCSSPPVWFARYHFDELSVIFACNNAAAAPLQEHHLPPLEGVPEVVVAGPSETCPACRIEGCLGCEFFPLPVVTEEGGSKKRKRRPRKNHYRGVRQRPWGKWAAEIRDPKRAVRVWLGTFKTAEEAARAYHRAAVEFRGPRAKLNFPNADYYSQEPRFGEEAASSVEENYGAEWNGCVPDGGLGKEMSNFWQILGDVHEEDGDQELKKLMTSLWKKQS</sequence>
<dbReference type="PRINTS" id="PR00367">
    <property type="entry name" value="ETHRSPELEMNT"/>
</dbReference>
<dbReference type="InterPro" id="IPR001471">
    <property type="entry name" value="AP2/ERF_dom"/>
</dbReference>
<dbReference type="EMBL" id="JAXIOK010000007">
    <property type="protein sequence ID" value="KAK4766390.1"/>
    <property type="molecule type" value="Genomic_DNA"/>
</dbReference>